<comment type="caution">
    <text evidence="2">The sequence shown here is derived from an EMBL/GenBank/DDBJ whole genome shotgun (WGS) entry which is preliminary data.</text>
</comment>
<dbReference type="AlphaFoldDB" id="A0A2N5UN57"/>
<evidence type="ECO:0000256" key="1">
    <source>
        <dbReference type="SAM" id="Phobius"/>
    </source>
</evidence>
<keyword evidence="1" id="KW-0812">Transmembrane</keyword>
<gene>
    <name evidence="2" type="ORF">PCASD_07611</name>
</gene>
<feature type="transmembrane region" description="Helical" evidence="1">
    <location>
        <begin position="346"/>
        <end position="365"/>
    </location>
</feature>
<proteinExistence type="predicted"/>
<keyword evidence="1" id="KW-1133">Transmembrane helix</keyword>
<keyword evidence="1" id="KW-0472">Membrane</keyword>
<name>A0A2N5UN57_9BASI</name>
<feature type="transmembrane region" description="Helical" evidence="1">
    <location>
        <begin position="304"/>
        <end position="326"/>
    </location>
</feature>
<evidence type="ECO:0000313" key="3">
    <source>
        <dbReference type="Proteomes" id="UP000235392"/>
    </source>
</evidence>
<feature type="transmembrane region" description="Helical" evidence="1">
    <location>
        <begin position="59"/>
        <end position="85"/>
    </location>
</feature>
<feature type="transmembrane region" description="Helical" evidence="1">
    <location>
        <begin position="238"/>
        <end position="261"/>
    </location>
</feature>
<sequence length="408" mass="46840">MYRDHPTHRQMKDPWELQKVLAQYTNEIPSENDFYLLLTEYTAGMQSTDVASWVRITPIVMLISLIIISFQAIYNLYVMVALGGFTLGRKTSLGMWNFETINCNTLTSLTFSTLSIIDWAWKQYTFSNTQTECLFLRNLISYSKFIPVILGTWLRVGDCMSLRLYLLVSEESQFYKRKGVASCFPKMAFSRFIPFTGGVDHDLHTFGDFSLPHRANIITKILASMRKANFFEIESIKALNVIIIAYLSSNIFLLSVFMPLLCVSWRDLKLKAEFLHQRLNQDGDESSNELAELMETTQDARTTLLYRSLSVFFGLASCMPGTLWELYYSRKAFSGEYPHYQAACDLLSQGVISVFLNVHLLVVNLHCTKLKARLDQPNLPPIIPMHPTPESLKIYEKPGPIRRSLQSF</sequence>
<dbReference type="EMBL" id="PGCI01000118">
    <property type="protein sequence ID" value="PLW39172.1"/>
    <property type="molecule type" value="Genomic_DNA"/>
</dbReference>
<reference evidence="2 3" key="1">
    <citation type="submission" date="2017-11" db="EMBL/GenBank/DDBJ databases">
        <title>De novo assembly and phasing of dikaryotic genomes from two isolates of Puccinia coronata f. sp. avenae, the causal agent of oat crown rust.</title>
        <authorList>
            <person name="Miller M.E."/>
            <person name="Zhang Y."/>
            <person name="Omidvar V."/>
            <person name="Sperschneider J."/>
            <person name="Schwessinger B."/>
            <person name="Raley C."/>
            <person name="Palmer J.M."/>
            <person name="Garnica D."/>
            <person name="Upadhyaya N."/>
            <person name="Rathjen J."/>
            <person name="Taylor J.M."/>
            <person name="Park R.F."/>
            <person name="Dodds P.N."/>
            <person name="Hirsch C.D."/>
            <person name="Kianian S.F."/>
            <person name="Figueroa M."/>
        </authorList>
    </citation>
    <scope>NUCLEOTIDE SEQUENCE [LARGE SCALE GENOMIC DNA]</scope>
    <source>
        <strain evidence="2">12SD80</strain>
    </source>
</reference>
<dbReference type="Proteomes" id="UP000235392">
    <property type="component" value="Unassembled WGS sequence"/>
</dbReference>
<organism evidence="2 3">
    <name type="scientific">Puccinia coronata f. sp. avenae</name>
    <dbReference type="NCBI Taxonomy" id="200324"/>
    <lineage>
        <taxon>Eukaryota</taxon>
        <taxon>Fungi</taxon>
        <taxon>Dikarya</taxon>
        <taxon>Basidiomycota</taxon>
        <taxon>Pucciniomycotina</taxon>
        <taxon>Pucciniomycetes</taxon>
        <taxon>Pucciniales</taxon>
        <taxon>Pucciniaceae</taxon>
        <taxon>Puccinia</taxon>
    </lineage>
</organism>
<accession>A0A2N5UN57</accession>
<evidence type="ECO:0000313" key="2">
    <source>
        <dbReference type="EMBL" id="PLW39172.1"/>
    </source>
</evidence>
<protein>
    <submittedName>
        <fullName evidence="2">Uncharacterized protein</fullName>
    </submittedName>
</protein>